<evidence type="ECO:0000256" key="3">
    <source>
        <dbReference type="ARBA" id="ARBA00022989"/>
    </source>
</evidence>
<feature type="transmembrane region" description="Helical" evidence="5">
    <location>
        <begin position="87"/>
        <end position="106"/>
    </location>
</feature>
<dbReference type="InterPro" id="IPR023826">
    <property type="entry name" value="Rhom-like_SP_proteobac"/>
</dbReference>
<protein>
    <submittedName>
        <fullName evidence="7">Rhombosortase</fullName>
        <ecNumber evidence="7">3.4.21.-</ecNumber>
    </submittedName>
</protein>
<dbReference type="RefSeq" id="WP_116007811.1">
    <property type="nucleotide sequence ID" value="NZ_QUOU01000001.1"/>
</dbReference>
<dbReference type="InterPro" id="IPR035952">
    <property type="entry name" value="Rhomboid-like_sf"/>
</dbReference>
<dbReference type="GO" id="GO:0016020">
    <property type="term" value="C:membrane"/>
    <property type="evidence" value="ECO:0007669"/>
    <property type="project" value="UniProtKB-SubCell"/>
</dbReference>
<gene>
    <name evidence="7" type="primary">rrtA</name>
    <name evidence="7" type="ORF">DXX93_09005</name>
</gene>
<keyword evidence="3 5" id="KW-1133">Transmembrane helix</keyword>
<feature type="transmembrane region" description="Helical" evidence="5">
    <location>
        <begin position="12"/>
        <end position="31"/>
    </location>
</feature>
<dbReference type="OrthoDB" id="196054at2"/>
<accession>A0A3E0TPZ7</accession>
<dbReference type="AlphaFoldDB" id="A0A3E0TPZ7"/>
<keyword evidence="7" id="KW-0378">Hydrolase</keyword>
<evidence type="ECO:0000313" key="8">
    <source>
        <dbReference type="Proteomes" id="UP000256478"/>
    </source>
</evidence>
<dbReference type="GO" id="GO:0004252">
    <property type="term" value="F:serine-type endopeptidase activity"/>
    <property type="evidence" value="ECO:0007669"/>
    <property type="project" value="InterPro"/>
</dbReference>
<reference evidence="7 8" key="1">
    <citation type="submission" date="2018-08" db="EMBL/GenBank/DDBJ databases">
        <title>Thalassotalea euphylliae genome.</title>
        <authorList>
            <person name="Summers S."/>
            <person name="Rice S.A."/>
            <person name="Freckelton M.L."/>
            <person name="Nedved B.T."/>
            <person name="Hadfield M.G."/>
        </authorList>
    </citation>
    <scope>NUCLEOTIDE SEQUENCE [LARGE SCALE GENOMIC DNA]</scope>
    <source>
        <strain evidence="7 8">H1</strain>
    </source>
</reference>
<evidence type="ECO:0000256" key="2">
    <source>
        <dbReference type="ARBA" id="ARBA00022692"/>
    </source>
</evidence>
<feature type="domain" description="Peptidase S54 rhomboid" evidence="6">
    <location>
        <begin position="48"/>
        <end position="188"/>
    </location>
</feature>
<dbReference type="SUPFAM" id="SSF144091">
    <property type="entry name" value="Rhomboid-like"/>
    <property type="match status" value="1"/>
</dbReference>
<dbReference type="NCBIfam" id="TIGR03902">
    <property type="entry name" value="rhom_GG_sort"/>
    <property type="match status" value="1"/>
</dbReference>
<evidence type="ECO:0000256" key="4">
    <source>
        <dbReference type="ARBA" id="ARBA00023136"/>
    </source>
</evidence>
<organism evidence="7 8">
    <name type="scientific">Thalassotalea euphylliae</name>
    <dbReference type="NCBI Taxonomy" id="1655234"/>
    <lineage>
        <taxon>Bacteria</taxon>
        <taxon>Pseudomonadati</taxon>
        <taxon>Pseudomonadota</taxon>
        <taxon>Gammaproteobacteria</taxon>
        <taxon>Alteromonadales</taxon>
        <taxon>Colwelliaceae</taxon>
        <taxon>Thalassotalea</taxon>
    </lineage>
</organism>
<keyword evidence="4 5" id="KW-0472">Membrane</keyword>
<proteinExistence type="predicted"/>
<feature type="transmembrane region" description="Helical" evidence="5">
    <location>
        <begin position="63"/>
        <end position="80"/>
    </location>
</feature>
<sequence>MFSLQRIKCSTWQQFAIATGLALLALLAFYFDSQVKHFDFYRLAIYEGEYWRLLTGHLFHTNGTHLLLNLTGLALITALHRHFYQPITFTSLTLFSAIFISGFLILDGDLERYVGLSGLLHSFFAWGALKDIQAKEKTGVFLYLGLWVKILMEQTQGASQQIATLINANVAIDAHLSGAIAGTLFFALGLMIKRVNTKG</sequence>
<comment type="caution">
    <text evidence="7">The sequence shown here is derived from an EMBL/GenBank/DDBJ whole genome shotgun (WGS) entry which is preliminary data.</text>
</comment>
<dbReference type="EC" id="3.4.21.-" evidence="7"/>
<evidence type="ECO:0000256" key="1">
    <source>
        <dbReference type="ARBA" id="ARBA00004141"/>
    </source>
</evidence>
<name>A0A3E0TPZ7_9GAMM</name>
<evidence type="ECO:0000256" key="5">
    <source>
        <dbReference type="SAM" id="Phobius"/>
    </source>
</evidence>
<feature type="transmembrane region" description="Helical" evidence="5">
    <location>
        <begin position="170"/>
        <end position="192"/>
    </location>
</feature>
<dbReference type="EMBL" id="QUOU01000001">
    <property type="protein sequence ID" value="REL26701.1"/>
    <property type="molecule type" value="Genomic_DNA"/>
</dbReference>
<keyword evidence="2 5" id="KW-0812">Transmembrane</keyword>
<dbReference type="Gene3D" id="1.20.1540.10">
    <property type="entry name" value="Rhomboid-like"/>
    <property type="match status" value="1"/>
</dbReference>
<evidence type="ECO:0000259" key="6">
    <source>
        <dbReference type="Pfam" id="PF01694"/>
    </source>
</evidence>
<dbReference type="InterPro" id="IPR022764">
    <property type="entry name" value="Peptidase_S54_rhomboid_dom"/>
</dbReference>
<comment type="subcellular location">
    <subcellularLocation>
        <location evidence="1">Membrane</location>
        <topology evidence="1">Multi-pass membrane protein</topology>
    </subcellularLocation>
</comment>
<dbReference type="Proteomes" id="UP000256478">
    <property type="component" value="Unassembled WGS sequence"/>
</dbReference>
<evidence type="ECO:0000313" key="7">
    <source>
        <dbReference type="EMBL" id="REL26701.1"/>
    </source>
</evidence>
<dbReference type="Pfam" id="PF01694">
    <property type="entry name" value="Rhomboid"/>
    <property type="match status" value="1"/>
</dbReference>